<keyword evidence="4" id="KW-0804">Transcription</keyword>
<dbReference type="Proteomes" id="UP000275331">
    <property type="component" value="Unassembled WGS sequence"/>
</dbReference>
<dbReference type="InterPro" id="IPR000847">
    <property type="entry name" value="LysR_HTH_N"/>
</dbReference>
<dbReference type="Pfam" id="PF00126">
    <property type="entry name" value="HTH_1"/>
    <property type="match status" value="1"/>
</dbReference>
<evidence type="ECO:0000256" key="1">
    <source>
        <dbReference type="ARBA" id="ARBA00009437"/>
    </source>
</evidence>
<accession>A0A427V878</accession>
<dbReference type="CDD" id="cd08479">
    <property type="entry name" value="PBP2_CrgA_like_9"/>
    <property type="match status" value="1"/>
</dbReference>
<dbReference type="GO" id="GO:0009891">
    <property type="term" value="P:positive regulation of biosynthetic process"/>
    <property type="evidence" value="ECO:0007669"/>
    <property type="project" value="UniProtKB-ARBA"/>
</dbReference>
<dbReference type="PANTHER" id="PTHR30537">
    <property type="entry name" value="HTH-TYPE TRANSCRIPTIONAL REGULATOR"/>
    <property type="match status" value="1"/>
</dbReference>
<dbReference type="InterPro" id="IPR036388">
    <property type="entry name" value="WH-like_DNA-bd_sf"/>
</dbReference>
<organism evidence="7 8">
    <name type="scientific">Atlantibacter subterraneus</name>
    <dbReference type="NCBI Taxonomy" id="255519"/>
    <lineage>
        <taxon>Bacteria</taxon>
        <taxon>Pseudomonadati</taxon>
        <taxon>Pseudomonadota</taxon>
        <taxon>Gammaproteobacteria</taxon>
        <taxon>Enterobacterales</taxon>
        <taxon>Enterobacteriaceae</taxon>
        <taxon>Atlantibacter</taxon>
    </lineage>
</organism>
<dbReference type="InterPro" id="IPR005119">
    <property type="entry name" value="LysR_subst-bd"/>
</dbReference>
<comment type="caution">
    <text evidence="7">The sequence shown here is derived from an EMBL/GenBank/DDBJ whole genome shotgun (WGS) entry which is preliminary data.</text>
</comment>
<feature type="domain" description="HTH lysR-type" evidence="5">
    <location>
        <begin position="6"/>
        <end position="63"/>
    </location>
</feature>
<gene>
    <name evidence="7" type="ORF">EGT71_00320</name>
    <name evidence="6" type="ORF">R4P48_00970</name>
</gene>
<evidence type="ECO:0000256" key="3">
    <source>
        <dbReference type="ARBA" id="ARBA00023125"/>
    </source>
</evidence>
<dbReference type="EMBL" id="JAWLOF010000001">
    <property type="protein sequence ID" value="MDV7021254.1"/>
    <property type="molecule type" value="Genomic_DNA"/>
</dbReference>
<evidence type="ECO:0000313" key="8">
    <source>
        <dbReference type="Proteomes" id="UP000275331"/>
    </source>
</evidence>
<reference evidence="7 8" key="1">
    <citation type="submission" date="2018-10" db="EMBL/GenBank/DDBJ databases">
        <title>Transmission dynamics of multidrug resistant bacteria on intensive care unit surfaces.</title>
        <authorList>
            <person name="D'Souza A.W."/>
            <person name="Potter R.F."/>
            <person name="Wallace M."/>
            <person name="Shupe A."/>
            <person name="Patel S."/>
            <person name="Sun S."/>
            <person name="Gul D."/>
            <person name="Kwon J.H."/>
            <person name="Andleeb S."/>
            <person name="Burnham C.-A.D."/>
            <person name="Dantas G."/>
        </authorList>
    </citation>
    <scope>NUCLEOTIDE SEQUENCE [LARGE SCALE GENOMIC DNA]</scope>
    <source>
        <strain evidence="7 8">AS_373</strain>
    </source>
</reference>
<dbReference type="FunFam" id="1.10.10.10:FF:000001">
    <property type="entry name" value="LysR family transcriptional regulator"/>
    <property type="match status" value="1"/>
</dbReference>
<comment type="similarity">
    <text evidence="1">Belongs to the LysR transcriptional regulatory family.</text>
</comment>
<evidence type="ECO:0000313" key="6">
    <source>
        <dbReference type="EMBL" id="MDV7021254.1"/>
    </source>
</evidence>
<keyword evidence="3" id="KW-0238">DNA-binding</keyword>
<dbReference type="InterPro" id="IPR058163">
    <property type="entry name" value="LysR-type_TF_proteobact-type"/>
</dbReference>
<evidence type="ECO:0000313" key="9">
    <source>
        <dbReference type="Proteomes" id="UP001187066"/>
    </source>
</evidence>
<name>A0A427V878_9ENTR</name>
<evidence type="ECO:0000313" key="7">
    <source>
        <dbReference type="EMBL" id="RSE29001.1"/>
    </source>
</evidence>
<dbReference type="GO" id="GO:0003700">
    <property type="term" value="F:DNA-binding transcription factor activity"/>
    <property type="evidence" value="ECO:0007669"/>
    <property type="project" value="InterPro"/>
</dbReference>
<keyword evidence="2" id="KW-0805">Transcription regulation</keyword>
<dbReference type="Proteomes" id="UP001187066">
    <property type="component" value="Unassembled WGS sequence"/>
</dbReference>
<protein>
    <submittedName>
        <fullName evidence="7">LysR family transcriptional regulator</fullName>
    </submittedName>
</protein>
<evidence type="ECO:0000259" key="5">
    <source>
        <dbReference type="PROSITE" id="PS50931"/>
    </source>
</evidence>
<proteinExistence type="inferred from homology"/>
<sequence length="301" mass="34268">MKKKWPQVEDLEVFMAVVRHNSFSGAAVELGFSNAWVTKRINTLEETLNAKLLHRNTREMRLTAAGEVALIQAEEIISKNNAAMDLIVNIKNDIQGNFHICSSFGFGKNHLTNPLSAFSRLNPGLKIKFTLTDTKLDLIKENIDLEIMVGESFHERYYAKKIADNKRILCASPGYLNQHDTPASPADLSRHQCLFLQEKGLTFGLWHLSDGKKQETVRVDGNLSSNNGEVILQWALDDRGIALRSEWDAKRYIESGDLIQLLPDYYEQASVWAVYPTKLEESIKTQKCITFLESYFKCIHF</sequence>
<keyword evidence="9" id="KW-1185">Reference proteome</keyword>
<dbReference type="GO" id="GO:0006351">
    <property type="term" value="P:DNA-templated transcription"/>
    <property type="evidence" value="ECO:0007669"/>
    <property type="project" value="TreeGrafter"/>
</dbReference>
<reference evidence="6 9" key="2">
    <citation type="submission" date="2023-10" db="EMBL/GenBank/DDBJ databases">
        <authorList>
            <person name="Dale J."/>
        </authorList>
    </citation>
    <scope>NUCLEOTIDE SEQUENCE [LARGE SCALE GENOMIC DNA]</scope>
    <source>
        <strain evidence="6 9">2023EL-00970</strain>
    </source>
</reference>
<dbReference type="Pfam" id="PF03466">
    <property type="entry name" value="LysR_substrate"/>
    <property type="match status" value="1"/>
</dbReference>
<dbReference type="Gene3D" id="3.40.190.290">
    <property type="match status" value="1"/>
</dbReference>
<evidence type="ECO:0000256" key="2">
    <source>
        <dbReference type="ARBA" id="ARBA00023015"/>
    </source>
</evidence>
<dbReference type="SUPFAM" id="SSF53850">
    <property type="entry name" value="Periplasmic binding protein-like II"/>
    <property type="match status" value="1"/>
</dbReference>
<dbReference type="RefSeq" id="WP_125295362.1">
    <property type="nucleotide sequence ID" value="NZ_DAMAJB010000017.1"/>
</dbReference>
<dbReference type="OrthoDB" id="9786526at2"/>
<evidence type="ECO:0000256" key="4">
    <source>
        <dbReference type="ARBA" id="ARBA00023163"/>
    </source>
</evidence>
<dbReference type="GO" id="GO:0043565">
    <property type="term" value="F:sequence-specific DNA binding"/>
    <property type="evidence" value="ECO:0007669"/>
    <property type="project" value="TreeGrafter"/>
</dbReference>
<dbReference type="SUPFAM" id="SSF46785">
    <property type="entry name" value="Winged helix' DNA-binding domain"/>
    <property type="match status" value="1"/>
</dbReference>
<dbReference type="InterPro" id="IPR036390">
    <property type="entry name" value="WH_DNA-bd_sf"/>
</dbReference>
<dbReference type="PROSITE" id="PS50931">
    <property type="entry name" value="HTH_LYSR"/>
    <property type="match status" value="1"/>
</dbReference>
<dbReference type="AlphaFoldDB" id="A0A427V878"/>
<dbReference type="FunFam" id="3.40.190.290:FF:000001">
    <property type="entry name" value="Transcriptional regulator, LysR family"/>
    <property type="match status" value="1"/>
</dbReference>
<dbReference type="PANTHER" id="PTHR30537:SF5">
    <property type="entry name" value="HTH-TYPE TRANSCRIPTIONAL ACTIVATOR TTDR-RELATED"/>
    <property type="match status" value="1"/>
</dbReference>
<dbReference type="EMBL" id="RHXB01000001">
    <property type="protein sequence ID" value="RSE29001.1"/>
    <property type="molecule type" value="Genomic_DNA"/>
</dbReference>
<dbReference type="Gene3D" id="1.10.10.10">
    <property type="entry name" value="Winged helix-like DNA-binding domain superfamily/Winged helix DNA-binding domain"/>
    <property type="match status" value="1"/>
</dbReference>